<evidence type="ECO:0000259" key="2">
    <source>
        <dbReference type="Pfam" id="PF06580"/>
    </source>
</evidence>
<dbReference type="AlphaFoldDB" id="A0A1H1YA07"/>
<name>A0A1H1YA07_MUCMA</name>
<dbReference type="EMBL" id="LT629740">
    <property type="protein sequence ID" value="SDT18194.1"/>
    <property type="molecule type" value="Genomic_DNA"/>
</dbReference>
<keyword evidence="1" id="KW-0472">Membrane</keyword>
<evidence type="ECO:0000313" key="4">
    <source>
        <dbReference type="Proteomes" id="UP000199679"/>
    </source>
</evidence>
<organism evidence="3 4">
    <name type="scientific">Mucilaginibacter mallensis</name>
    <dbReference type="NCBI Taxonomy" id="652787"/>
    <lineage>
        <taxon>Bacteria</taxon>
        <taxon>Pseudomonadati</taxon>
        <taxon>Bacteroidota</taxon>
        <taxon>Sphingobacteriia</taxon>
        <taxon>Sphingobacteriales</taxon>
        <taxon>Sphingobacteriaceae</taxon>
        <taxon>Mucilaginibacter</taxon>
    </lineage>
</organism>
<dbReference type="PANTHER" id="PTHR34220:SF7">
    <property type="entry name" value="SENSOR HISTIDINE KINASE YPDA"/>
    <property type="match status" value="1"/>
</dbReference>
<dbReference type="GO" id="GO:0000155">
    <property type="term" value="F:phosphorelay sensor kinase activity"/>
    <property type="evidence" value="ECO:0007669"/>
    <property type="project" value="InterPro"/>
</dbReference>
<evidence type="ECO:0000256" key="1">
    <source>
        <dbReference type="SAM" id="Phobius"/>
    </source>
</evidence>
<dbReference type="GO" id="GO:0016020">
    <property type="term" value="C:membrane"/>
    <property type="evidence" value="ECO:0007669"/>
    <property type="project" value="InterPro"/>
</dbReference>
<dbReference type="RefSeq" id="WP_091373478.1">
    <property type="nucleotide sequence ID" value="NZ_LT629740.1"/>
</dbReference>
<evidence type="ECO:0000313" key="3">
    <source>
        <dbReference type="EMBL" id="SDT18194.1"/>
    </source>
</evidence>
<dbReference type="Proteomes" id="UP000199679">
    <property type="component" value="Chromosome I"/>
</dbReference>
<keyword evidence="3" id="KW-0808">Transferase</keyword>
<keyword evidence="3" id="KW-0418">Kinase</keyword>
<dbReference type="InterPro" id="IPR050640">
    <property type="entry name" value="Bact_2-comp_sensor_kinase"/>
</dbReference>
<accession>A0A1H1YA07</accession>
<dbReference type="PANTHER" id="PTHR34220">
    <property type="entry name" value="SENSOR HISTIDINE KINASE YPDA"/>
    <property type="match status" value="1"/>
</dbReference>
<dbReference type="Pfam" id="PF06580">
    <property type="entry name" value="His_kinase"/>
    <property type="match status" value="1"/>
</dbReference>
<dbReference type="InterPro" id="IPR036890">
    <property type="entry name" value="HATPase_C_sf"/>
</dbReference>
<proteinExistence type="predicted"/>
<feature type="transmembrane region" description="Helical" evidence="1">
    <location>
        <begin position="12"/>
        <end position="31"/>
    </location>
</feature>
<feature type="transmembrane region" description="Helical" evidence="1">
    <location>
        <begin position="43"/>
        <end position="65"/>
    </location>
</feature>
<reference evidence="3 4" key="1">
    <citation type="submission" date="2016-10" db="EMBL/GenBank/DDBJ databases">
        <authorList>
            <person name="de Groot N.N."/>
        </authorList>
    </citation>
    <scope>NUCLEOTIDE SEQUENCE [LARGE SCALE GENOMIC DNA]</scope>
    <source>
        <strain evidence="3 4">MP1X4</strain>
    </source>
</reference>
<keyword evidence="1" id="KW-0812">Transmembrane</keyword>
<feature type="transmembrane region" description="Helical" evidence="1">
    <location>
        <begin position="127"/>
        <end position="146"/>
    </location>
</feature>
<feature type="transmembrane region" description="Helical" evidence="1">
    <location>
        <begin position="77"/>
        <end position="96"/>
    </location>
</feature>
<keyword evidence="1" id="KW-1133">Transmembrane helix</keyword>
<dbReference type="SUPFAM" id="SSF55874">
    <property type="entry name" value="ATPase domain of HSP90 chaperone/DNA topoisomerase II/histidine kinase"/>
    <property type="match status" value="1"/>
</dbReference>
<dbReference type="OrthoDB" id="9792992at2"/>
<dbReference type="InterPro" id="IPR010559">
    <property type="entry name" value="Sig_transdc_His_kin_internal"/>
</dbReference>
<protein>
    <submittedName>
        <fullName evidence="3">Histidine kinase</fullName>
    </submittedName>
</protein>
<dbReference type="Gene3D" id="3.30.565.10">
    <property type="entry name" value="Histidine kinase-like ATPase, C-terminal domain"/>
    <property type="match status" value="1"/>
</dbReference>
<feature type="domain" description="Signal transduction histidine kinase internal region" evidence="2">
    <location>
        <begin position="167"/>
        <end position="243"/>
    </location>
</feature>
<sequence>MLFQKSNSRLVAILIQILVWLVLGLAILFYQPFTSDIAFPYQLWIKQAIVLLMLAGAYYTNSLVLMPRFLLKNHTGYYLLFLILIIAVFLIINTYADEWLNLHQLIEIAIRRHGPPKHHDERSHFDIVTPIMIALVLGIGTSITAIQKWQADKQSHMILQQEKTSSELSFLKAQINPHFFFNTLNNIYALTYADAETSRKAIHQLSRMMRYLLYDTPQAHSLLSQEVTFIKDYISLMQLRLTNMVQINFEAPEHLNDLPVASMLFLPFVENAFKHGVSATEPSNIYINIKQQDKQLELSVTNTIITNQNSNVDEYGGIGLNNTRRRLHLLYPGKHKLVITQLNKTNEYNVHLTLDLS</sequence>
<dbReference type="STRING" id="652787.SAMN05216490_2671"/>
<keyword evidence="4" id="KW-1185">Reference proteome</keyword>
<gene>
    <name evidence="3" type="ORF">SAMN05216490_2671</name>
</gene>